<dbReference type="HOGENOM" id="CLU_2384511_0_0_6"/>
<dbReference type="EMBL" id="CP007044">
    <property type="protein sequence ID" value="AHG22551.1"/>
    <property type="molecule type" value="Genomic_DNA"/>
</dbReference>
<reference evidence="1 2" key="2">
    <citation type="submission" date="2015-03" db="EMBL/GenBank/DDBJ databases">
        <authorList>
            <person name="Chan K.-G."/>
        </authorList>
    </citation>
    <scope>NUCLEOTIDE SEQUENCE [LARGE SCALE GENOMIC DNA]</scope>
    <source>
        <strain evidence="1 2">RB-25</strain>
    </source>
</reference>
<dbReference type="KEGG" id="sfo:Z042_00435"/>
<dbReference type="STRING" id="1441930.Z042_00435"/>
<evidence type="ECO:0000313" key="1">
    <source>
        <dbReference type="EMBL" id="AHG22551.1"/>
    </source>
</evidence>
<organism evidence="1 2">
    <name type="scientific">Chania multitudinisentens RB-25</name>
    <dbReference type="NCBI Taxonomy" id="1441930"/>
    <lineage>
        <taxon>Bacteria</taxon>
        <taxon>Pseudomonadati</taxon>
        <taxon>Pseudomonadota</taxon>
        <taxon>Gammaproteobacteria</taxon>
        <taxon>Enterobacterales</taxon>
        <taxon>Yersiniaceae</taxon>
        <taxon>Chania</taxon>
    </lineage>
</organism>
<name>W0LFQ2_9GAMM</name>
<dbReference type="Proteomes" id="UP000019030">
    <property type="component" value="Chromosome"/>
</dbReference>
<sequence>MAVLNRSVQKRDYHSRGFTYSDIVYAKNIPKKCYFWLMVVNLLIQYAVDQGITVGTHKITLTTHSLSMYFIENRFDLSFELGTMLKMYEMPMAE</sequence>
<dbReference type="AlphaFoldDB" id="W0LFQ2"/>
<dbReference type="RefSeq" id="WP_024910827.1">
    <property type="nucleotide sequence ID" value="NZ_CP007044.2"/>
</dbReference>
<reference evidence="1 2" key="1">
    <citation type="submission" date="2014-01" db="EMBL/GenBank/DDBJ databases">
        <title>Isolation of Serratia multitudinisentens RB-25 from Ex-Landfill site.</title>
        <authorList>
            <person name="Robson E.H.J."/>
        </authorList>
    </citation>
    <scope>NUCLEOTIDE SEQUENCE [LARGE SCALE GENOMIC DNA]</scope>
    <source>
        <strain evidence="1 2">RB-25</strain>
    </source>
</reference>
<protein>
    <submittedName>
        <fullName evidence="1">Uncharacterized protein</fullName>
    </submittedName>
</protein>
<keyword evidence="2" id="KW-1185">Reference proteome</keyword>
<proteinExistence type="predicted"/>
<accession>W0LFQ2</accession>
<gene>
    <name evidence="1" type="ORF">Z042_00435</name>
</gene>
<evidence type="ECO:0000313" key="2">
    <source>
        <dbReference type="Proteomes" id="UP000019030"/>
    </source>
</evidence>
<dbReference type="PATRIC" id="fig|1441930.4.peg.95"/>